<feature type="non-terminal residue" evidence="2">
    <location>
        <position position="109"/>
    </location>
</feature>
<evidence type="ECO:0000313" key="2">
    <source>
        <dbReference type="EMBL" id="TMX04374.1"/>
    </source>
</evidence>
<gene>
    <name evidence="2" type="ORF">EJD97_009110</name>
</gene>
<name>A0A6N2CGP2_SOLCI</name>
<dbReference type="AlphaFoldDB" id="A0A6N2CGP2"/>
<reference evidence="2" key="1">
    <citation type="submission" date="2019-05" db="EMBL/GenBank/DDBJ databases">
        <title>The de novo reference genome and transcriptome assemblies of the wild tomato species Solanum chilense.</title>
        <authorList>
            <person name="Stam R."/>
            <person name="Nosenko T."/>
            <person name="Hoerger A.C."/>
            <person name="Stephan W."/>
            <person name="Seidel M.A."/>
            <person name="Kuhn J.M.M."/>
            <person name="Haberer G."/>
            <person name="Tellier A."/>
        </authorList>
    </citation>
    <scope>NUCLEOTIDE SEQUENCE</scope>
    <source>
        <tissue evidence="2">Mature leaves</tissue>
    </source>
</reference>
<sequence length="109" mass="12496">VFFSEEELNLMDETILNQSSSHHDSENHRSSENHAVDSEHKVEELKADIAEDNANQHVAQSDPTAMPTVSIGQHVQMSNTAGTIYSFLSHICKFKKLFLFNYLLFFMYM</sequence>
<comment type="caution">
    <text evidence="2">The sequence shown here is derived from an EMBL/GenBank/DDBJ whole genome shotgun (WGS) entry which is preliminary data.</text>
</comment>
<organism evidence="2">
    <name type="scientific">Solanum chilense</name>
    <name type="common">Tomato</name>
    <name type="synonym">Lycopersicon chilense</name>
    <dbReference type="NCBI Taxonomy" id="4083"/>
    <lineage>
        <taxon>Eukaryota</taxon>
        <taxon>Viridiplantae</taxon>
        <taxon>Streptophyta</taxon>
        <taxon>Embryophyta</taxon>
        <taxon>Tracheophyta</taxon>
        <taxon>Spermatophyta</taxon>
        <taxon>Magnoliopsida</taxon>
        <taxon>eudicotyledons</taxon>
        <taxon>Gunneridae</taxon>
        <taxon>Pentapetalae</taxon>
        <taxon>asterids</taxon>
        <taxon>lamiids</taxon>
        <taxon>Solanales</taxon>
        <taxon>Solanaceae</taxon>
        <taxon>Solanoideae</taxon>
        <taxon>Solaneae</taxon>
        <taxon>Solanum</taxon>
        <taxon>Solanum subgen. Lycopersicon</taxon>
    </lineage>
</organism>
<evidence type="ECO:0000256" key="1">
    <source>
        <dbReference type="SAM" id="MobiDB-lite"/>
    </source>
</evidence>
<proteinExistence type="predicted"/>
<feature type="compositionally biased region" description="Basic and acidic residues" evidence="1">
    <location>
        <begin position="21"/>
        <end position="40"/>
    </location>
</feature>
<accession>A0A6N2CGP2</accession>
<protein>
    <submittedName>
        <fullName evidence="2">Uncharacterized protein</fullName>
    </submittedName>
</protein>
<dbReference type="EMBL" id="RXGB01000239">
    <property type="protein sequence ID" value="TMX04374.1"/>
    <property type="molecule type" value="Genomic_DNA"/>
</dbReference>
<feature type="region of interest" description="Disordered" evidence="1">
    <location>
        <begin position="17"/>
        <end position="40"/>
    </location>
</feature>
<feature type="non-terminal residue" evidence="2">
    <location>
        <position position="1"/>
    </location>
</feature>